<proteinExistence type="predicted"/>
<sequence length="773" mass="84893">MQVCEEDHFEKSSGNGSSSSHASAKEFEGRRPWHLDGRKPWRPDDEGADQGGEPWAFDHGIRRSPAEGRDFEGDDVRRSPAEELVSKGYFLPNFKRKDADGEELRHGDYRYRLREDGSVRLVAYEGCAECVDIPAEVGGARVTSLATNLFRDHAELRRASMPDTVEFAGNHVFDGCVNLRSVRLSAALAQVDPTMFLQCGSLVEVELAMPTVRLEGNSFSDAPVAHVVFGPLVQALDAKPLGLPHLERVSVDAANERFVTDGKALLSKDRRHLYRLVVPCAAYEVPVGCEAVDERAFDSLGGLEQVALPDSLRSVGRMAFAKTGLVAVSFPASVESIGEKAFYHCAALSQVRLPSGCRDIGSEAFAFTAACRVELPPALEHLGFRAFDHTPAQERIADGALSVSAANRFLELDAEGGLYRHDVFLELVGRVASYRVRPGTHAVADEAFKRHATVRAVELPEGVFSVGREAFRGNRQLVRVDLPESLERIGARAFLDTSLLTLRLSENVRFIGEDALLVQGDNQLMPRAPLQSVSLDAGNPAFYLENGLLCQRDGSKMGGDTCLLYVGPDDVVRIPRQVTHVASLAFCGASGVSELYVHGHLHSVCNGAFSTARTIPVVHVEFPEPIDGYEKGDFRVPELSSRYRSPSYLFDAGPAGTVFDFEYYDSWVTHAATMREFAPAALYRLTHPMRLDERTRELYEGIFQRKSAAACRYFAEQGDLDALAWLADRGLLAEDVVEAELRTTSLEGRTQATACLLELQHRTMPSAGVDFSL</sequence>
<feature type="region of interest" description="Disordered" evidence="1">
    <location>
        <begin position="1"/>
        <end position="78"/>
    </location>
</feature>
<comment type="caution">
    <text evidence="2">The sequence shown here is derived from an EMBL/GenBank/DDBJ whole genome shotgun (WGS) entry which is preliminary data.</text>
</comment>
<name>A0A842JM35_9ACTN</name>
<dbReference type="SUPFAM" id="SSF52058">
    <property type="entry name" value="L domain-like"/>
    <property type="match status" value="1"/>
</dbReference>
<dbReference type="InterPro" id="IPR032675">
    <property type="entry name" value="LRR_dom_sf"/>
</dbReference>
<feature type="compositionally biased region" description="Low complexity" evidence="1">
    <location>
        <begin position="12"/>
        <end position="22"/>
    </location>
</feature>
<evidence type="ECO:0000256" key="1">
    <source>
        <dbReference type="SAM" id="MobiDB-lite"/>
    </source>
</evidence>
<dbReference type="InterPro" id="IPR026906">
    <property type="entry name" value="LRR_5"/>
</dbReference>
<gene>
    <name evidence="2" type="ORF">H7313_13050</name>
</gene>
<dbReference type="RefSeq" id="WP_185905996.1">
    <property type="nucleotide sequence ID" value="NZ_JACMSE010000011.1"/>
</dbReference>
<feature type="compositionally biased region" description="Basic and acidic residues" evidence="1">
    <location>
        <begin position="23"/>
        <end position="45"/>
    </location>
</feature>
<reference evidence="2 3" key="1">
    <citation type="submission" date="2020-08" db="EMBL/GenBank/DDBJ databases">
        <authorList>
            <person name="Liu C."/>
            <person name="Sun Q."/>
        </authorList>
    </citation>
    <scope>NUCLEOTIDE SEQUENCE [LARGE SCALE GENOMIC DNA]</scope>
    <source>
        <strain evidence="2 3">N22</strain>
    </source>
</reference>
<evidence type="ECO:0000313" key="3">
    <source>
        <dbReference type="Proteomes" id="UP000587396"/>
    </source>
</evidence>
<dbReference type="Pfam" id="PF13306">
    <property type="entry name" value="LRR_5"/>
    <property type="match status" value="3"/>
</dbReference>
<feature type="compositionally biased region" description="Basic and acidic residues" evidence="1">
    <location>
        <begin position="59"/>
        <end position="78"/>
    </location>
</feature>
<dbReference type="Gene3D" id="3.80.10.10">
    <property type="entry name" value="Ribonuclease Inhibitor"/>
    <property type="match status" value="2"/>
</dbReference>
<feature type="compositionally biased region" description="Basic and acidic residues" evidence="1">
    <location>
        <begin position="1"/>
        <end position="11"/>
    </location>
</feature>
<dbReference type="Proteomes" id="UP000587396">
    <property type="component" value="Unassembled WGS sequence"/>
</dbReference>
<protein>
    <submittedName>
        <fullName evidence="2">Leucine-rich repeat protein</fullName>
    </submittedName>
</protein>
<accession>A0A842JM35</accession>
<dbReference type="EMBL" id="JACMSE010000011">
    <property type="protein sequence ID" value="MBC2890260.1"/>
    <property type="molecule type" value="Genomic_DNA"/>
</dbReference>
<evidence type="ECO:0000313" key="2">
    <source>
        <dbReference type="EMBL" id="MBC2890260.1"/>
    </source>
</evidence>
<dbReference type="AlphaFoldDB" id="A0A842JM35"/>
<keyword evidence="3" id="KW-1185">Reference proteome</keyword>
<organism evidence="2 3">
    <name type="scientific">Gordonibacter massiliensis</name>
    <name type="common">ex Traore et al. 2017</name>
    <dbReference type="NCBI Taxonomy" id="1841863"/>
    <lineage>
        <taxon>Bacteria</taxon>
        <taxon>Bacillati</taxon>
        <taxon>Actinomycetota</taxon>
        <taxon>Coriobacteriia</taxon>
        <taxon>Eggerthellales</taxon>
        <taxon>Eggerthellaceae</taxon>
        <taxon>Gordonibacter</taxon>
    </lineage>
</organism>